<feature type="compositionally biased region" description="Basic and acidic residues" evidence="1">
    <location>
        <begin position="44"/>
        <end position="71"/>
    </location>
</feature>
<protein>
    <submittedName>
        <fullName evidence="2">Uncharacterized protein</fullName>
    </submittedName>
</protein>
<feature type="region of interest" description="Disordered" evidence="1">
    <location>
        <begin position="20"/>
        <end position="107"/>
    </location>
</feature>
<feature type="compositionally biased region" description="Basic and acidic residues" evidence="1">
    <location>
        <begin position="20"/>
        <end position="34"/>
    </location>
</feature>
<evidence type="ECO:0000256" key="1">
    <source>
        <dbReference type="SAM" id="MobiDB-lite"/>
    </source>
</evidence>
<proteinExistence type="predicted"/>
<dbReference type="EMBL" id="CP097503">
    <property type="protein sequence ID" value="URD80606.1"/>
    <property type="molecule type" value="Genomic_DNA"/>
</dbReference>
<name>A0A9E7EP32_9LILI</name>
<organism evidence="2 3">
    <name type="scientific">Musa troglodytarum</name>
    <name type="common">fe'i banana</name>
    <dbReference type="NCBI Taxonomy" id="320322"/>
    <lineage>
        <taxon>Eukaryota</taxon>
        <taxon>Viridiplantae</taxon>
        <taxon>Streptophyta</taxon>
        <taxon>Embryophyta</taxon>
        <taxon>Tracheophyta</taxon>
        <taxon>Spermatophyta</taxon>
        <taxon>Magnoliopsida</taxon>
        <taxon>Liliopsida</taxon>
        <taxon>Zingiberales</taxon>
        <taxon>Musaceae</taxon>
        <taxon>Musa</taxon>
    </lineage>
</organism>
<evidence type="ECO:0000313" key="3">
    <source>
        <dbReference type="Proteomes" id="UP001055439"/>
    </source>
</evidence>
<dbReference type="AlphaFoldDB" id="A0A9E7EP32"/>
<evidence type="ECO:0000313" key="2">
    <source>
        <dbReference type="EMBL" id="URD80606.1"/>
    </source>
</evidence>
<reference evidence="2" key="1">
    <citation type="submission" date="2022-05" db="EMBL/GenBank/DDBJ databases">
        <title>The Musa troglodytarum L. genome provides insights into the mechanism of non-climacteric behaviour and enrichment of carotenoids.</title>
        <authorList>
            <person name="Wang J."/>
        </authorList>
    </citation>
    <scope>NUCLEOTIDE SEQUENCE</scope>
    <source>
        <tissue evidence="2">Leaf</tissue>
    </source>
</reference>
<keyword evidence="3" id="KW-1185">Reference proteome</keyword>
<feature type="compositionally biased region" description="Basic and acidic residues" evidence="1">
    <location>
        <begin position="79"/>
        <end position="107"/>
    </location>
</feature>
<dbReference type="Proteomes" id="UP001055439">
    <property type="component" value="Chromosome 10"/>
</dbReference>
<sequence>MGGFCRKQRYWGCWGEKEAEKEELDKKEVGEEARRRAREGGCQGEKEEEQHRERSREGKGEKHRGENREGVARTLASADGRRGGETARGIEGEEDVKKREGGSTRQL</sequence>
<accession>A0A9E7EP32</accession>
<gene>
    <name evidence="2" type="ORF">MUK42_22868</name>
</gene>